<evidence type="ECO:0000313" key="2">
    <source>
        <dbReference type="Proteomes" id="UP000678679"/>
    </source>
</evidence>
<reference evidence="1 2" key="1">
    <citation type="submission" date="2021-05" db="EMBL/GenBank/DDBJ databases">
        <title>Comparative genomic studies on the polysaccharide-degrading batcterial strains of the Flammeovirga genus.</title>
        <authorList>
            <person name="Zewei F."/>
            <person name="Zheng Z."/>
            <person name="Yu L."/>
            <person name="Ruyue G."/>
            <person name="Yanhong M."/>
            <person name="Yuanyuan C."/>
            <person name="Jingyan G."/>
            <person name="Wenjun H."/>
        </authorList>
    </citation>
    <scope>NUCLEOTIDE SEQUENCE [LARGE SCALE GENOMIC DNA]</scope>
    <source>
        <strain evidence="1 2">NBRC:100898</strain>
    </source>
</reference>
<dbReference type="Proteomes" id="UP000678679">
    <property type="component" value="Chromosome 1"/>
</dbReference>
<organism evidence="1 2">
    <name type="scientific">Flammeovirga yaeyamensis</name>
    <dbReference type="NCBI Taxonomy" id="367791"/>
    <lineage>
        <taxon>Bacteria</taxon>
        <taxon>Pseudomonadati</taxon>
        <taxon>Bacteroidota</taxon>
        <taxon>Cytophagia</taxon>
        <taxon>Cytophagales</taxon>
        <taxon>Flammeovirgaceae</taxon>
        <taxon>Flammeovirga</taxon>
    </lineage>
</organism>
<protein>
    <recommendedName>
        <fullName evidence="3">YD repeat-containing protein</fullName>
    </recommendedName>
</protein>
<evidence type="ECO:0008006" key="3">
    <source>
        <dbReference type="Google" id="ProtNLM"/>
    </source>
</evidence>
<evidence type="ECO:0000313" key="1">
    <source>
        <dbReference type="EMBL" id="QWG02673.1"/>
    </source>
</evidence>
<accession>A0AAX1N9M8</accession>
<dbReference type="KEGG" id="fya:KMW28_03600"/>
<proteinExistence type="predicted"/>
<dbReference type="AlphaFoldDB" id="A0AAX1N9M8"/>
<sequence length="265" mass="32074">MNFQKLIAFILTSLILLTNSCILNKEHAIRSVTVKSYLAEVENNKIHKRGQILEYVEVYNEDGKLLYFKEDGGLADEEKKLVYDSSGYLTNEFLTKYGQFQYEKKYQNDSLGQCYEEHIYRANGDSTKIKNTHNSNGELIKKLYYWDWETPHLYTDFQSDDNEKTEKDYKIDGTRWHLIKRNFDKKGRLIRYREYKNFTTQERDTKYTYNKKNDLIKEITYDSSRSVIEESKYSYEYDKNKNWIKKIMYRDEKPIVIDERKIEYF</sequence>
<name>A0AAX1N9M8_9BACT</name>
<dbReference type="RefSeq" id="WP_169666502.1">
    <property type="nucleotide sequence ID" value="NZ_CP076132.1"/>
</dbReference>
<keyword evidence="2" id="KW-1185">Reference proteome</keyword>
<gene>
    <name evidence="1" type="ORF">KMW28_03600</name>
</gene>
<dbReference type="EMBL" id="CP076132">
    <property type="protein sequence ID" value="QWG02673.1"/>
    <property type="molecule type" value="Genomic_DNA"/>
</dbReference>